<feature type="transmembrane region" description="Helical" evidence="1">
    <location>
        <begin position="66"/>
        <end position="92"/>
    </location>
</feature>
<comment type="caution">
    <text evidence="2">The sequence shown here is derived from an EMBL/GenBank/DDBJ whole genome shotgun (WGS) entry which is preliminary data.</text>
</comment>
<sequence>MRQTVEVTNLWKVIGYEQRISQQIGLVLPWVALISWFFMRFQLVFNQDYLVRLLRYQSIFKLWLKLNLLILKVSGLYGLSYISVMISLYGLYFKTIIPIKLNQLIVLLGMVIVAYLIGVMQLWLSFVTDTRTAFFVQLVYAVVALSMGSWAYNGQPQVIYWQLLAWPQWLSTGRLLALQASGSAIGSTFILLTLVLAGGLSWQLLRTDWLG</sequence>
<feature type="transmembrane region" description="Helical" evidence="1">
    <location>
        <begin position="20"/>
        <end position="45"/>
    </location>
</feature>
<keyword evidence="1" id="KW-1133">Transmembrane helix</keyword>
<organism evidence="2 3">
    <name type="scientific">Lactiplantibacillus dongliensis</name>
    <dbReference type="NCBI Taxonomy" id="2559919"/>
    <lineage>
        <taxon>Bacteria</taxon>
        <taxon>Bacillati</taxon>
        <taxon>Bacillota</taxon>
        <taxon>Bacilli</taxon>
        <taxon>Lactobacillales</taxon>
        <taxon>Lactobacillaceae</taxon>
        <taxon>Lactiplantibacillus</taxon>
    </lineage>
</organism>
<dbReference type="Proteomes" id="UP001596253">
    <property type="component" value="Unassembled WGS sequence"/>
</dbReference>
<keyword evidence="3" id="KW-1185">Reference proteome</keyword>
<keyword evidence="1" id="KW-0812">Transmembrane</keyword>
<gene>
    <name evidence="2" type="ORF">ACFP3T_06595</name>
</gene>
<dbReference type="EMBL" id="JBHSSD010000031">
    <property type="protein sequence ID" value="MFC6164331.1"/>
    <property type="molecule type" value="Genomic_DNA"/>
</dbReference>
<dbReference type="RefSeq" id="WP_137641406.1">
    <property type="nucleotide sequence ID" value="NZ_BJDK01000059.1"/>
</dbReference>
<accession>A0ABW1R6K7</accession>
<feature type="transmembrane region" description="Helical" evidence="1">
    <location>
        <begin position="104"/>
        <end position="126"/>
    </location>
</feature>
<evidence type="ECO:0000313" key="2">
    <source>
        <dbReference type="EMBL" id="MFC6164331.1"/>
    </source>
</evidence>
<proteinExistence type="predicted"/>
<evidence type="ECO:0000256" key="1">
    <source>
        <dbReference type="SAM" id="Phobius"/>
    </source>
</evidence>
<evidence type="ECO:0008006" key="4">
    <source>
        <dbReference type="Google" id="ProtNLM"/>
    </source>
</evidence>
<keyword evidence="1" id="KW-0472">Membrane</keyword>
<protein>
    <recommendedName>
        <fullName evidence="4">Integral membrane protein</fullName>
    </recommendedName>
</protein>
<feature type="transmembrane region" description="Helical" evidence="1">
    <location>
        <begin position="133"/>
        <end position="152"/>
    </location>
</feature>
<evidence type="ECO:0000313" key="3">
    <source>
        <dbReference type="Proteomes" id="UP001596253"/>
    </source>
</evidence>
<reference evidence="3" key="1">
    <citation type="journal article" date="2019" name="Int. J. Syst. Evol. Microbiol.">
        <title>The Global Catalogue of Microorganisms (GCM) 10K type strain sequencing project: providing services to taxonomists for standard genome sequencing and annotation.</title>
        <authorList>
            <consortium name="The Broad Institute Genomics Platform"/>
            <consortium name="The Broad Institute Genome Sequencing Center for Infectious Disease"/>
            <person name="Wu L."/>
            <person name="Ma J."/>
        </authorList>
    </citation>
    <scope>NUCLEOTIDE SEQUENCE [LARGE SCALE GENOMIC DNA]</scope>
    <source>
        <strain evidence="3">CCM 8932</strain>
    </source>
</reference>
<name>A0ABW1R6K7_9LACO</name>
<feature type="transmembrane region" description="Helical" evidence="1">
    <location>
        <begin position="184"/>
        <end position="205"/>
    </location>
</feature>